<dbReference type="InterPro" id="IPR027417">
    <property type="entry name" value="P-loop_NTPase"/>
</dbReference>
<dbReference type="Pfam" id="PF05049">
    <property type="entry name" value="IIGP"/>
    <property type="match status" value="1"/>
</dbReference>
<protein>
    <recommendedName>
        <fullName evidence="6">IRG-type G domain-containing protein</fullName>
    </recommendedName>
</protein>
<keyword evidence="3" id="KW-0378">Hydrolase</keyword>
<dbReference type="PANTHER" id="PTHR32341:SF10">
    <property type="entry name" value="INTERFERON-INDUCIBLE GTPASE 5"/>
    <property type="match status" value="1"/>
</dbReference>
<feature type="domain" description="IRG-type G" evidence="6">
    <location>
        <begin position="332"/>
        <end position="507"/>
    </location>
</feature>
<dbReference type="GO" id="GO:0016020">
    <property type="term" value="C:membrane"/>
    <property type="evidence" value="ECO:0007669"/>
    <property type="project" value="InterPro"/>
</dbReference>
<feature type="region of interest" description="Disordered" evidence="5">
    <location>
        <begin position="66"/>
        <end position="103"/>
    </location>
</feature>
<gene>
    <name evidence="7" type="ORF">HF521_010883</name>
</gene>
<evidence type="ECO:0000256" key="5">
    <source>
        <dbReference type="SAM" id="MobiDB-lite"/>
    </source>
</evidence>
<name>A0A8T0AHQ3_SILME</name>
<evidence type="ECO:0000313" key="7">
    <source>
        <dbReference type="EMBL" id="KAF7691916.1"/>
    </source>
</evidence>
<dbReference type="InterPro" id="IPR030385">
    <property type="entry name" value="G_IRG_dom"/>
</dbReference>
<reference evidence="7" key="1">
    <citation type="submission" date="2020-08" db="EMBL/GenBank/DDBJ databases">
        <title>Chromosome-level assembly of Southern catfish (Silurus meridionalis) provides insights into visual adaptation to the nocturnal and benthic lifestyles.</title>
        <authorList>
            <person name="Zhang Y."/>
            <person name="Wang D."/>
            <person name="Peng Z."/>
        </authorList>
    </citation>
    <scope>NUCLEOTIDE SEQUENCE</scope>
    <source>
        <strain evidence="7">SWU-2019-XX</strain>
        <tissue evidence="7">Muscle</tissue>
    </source>
</reference>
<evidence type="ECO:0000256" key="2">
    <source>
        <dbReference type="ARBA" id="ARBA00022741"/>
    </source>
</evidence>
<evidence type="ECO:0000256" key="3">
    <source>
        <dbReference type="ARBA" id="ARBA00022801"/>
    </source>
</evidence>
<dbReference type="PROSITE" id="PS51716">
    <property type="entry name" value="G_IRG"/>
    <property type="match status" value="1"/>
</dbReference>
<dbReference type="GO" id="GO:0005525">
    <property type="term" value="F:GTP binding"/>
    <property type="evidence" value="ECO:0007669"/>
    <property type="project" value="UniProtKB-KW"/>
</dbReference>
<dbReference type="Gene3D" id="3.40.50.300">
    <property type="entry name" value="P-loop containing nucleotide triphosphate hydrolases"/>
    <property type="match status" value="1"/>
</dbReference>
<evidence type="ECO:0000256" key="4">
    <source>
        <dbReference type="ARBA" id="ARBA00023134"/>
    </source>
</evidence>
<feature type="compositionally biased region" description="Acidic residues" evidence="5">
    <location>
        <begin position="66"/>
        <end position="101"/>
    </location>
</feature>
<keyword evidence="8" id="KW-1185">Reference proteome</keyword>
<dbReference type="InterPro" id="IPR051515">
    <property type="entry name" value="IRG"/>
</dbReference>
<dbReference type="Proteomes" id="UP000606274">
    <property type="component" value="Unassembled WGS sequence"/>
</dbReference>
<keyword evidence="2" id="KW-0547">Nucleotide-binding</keyword>
<proteinExistence type="inferred from homology"/>
<dbReference type="InterPro" id="IPR007743">
    <property type="entry name" value="Immunity-related_GTPase-like"/>
</dbReference>
<dbReference type="GO" id="GO:0016787">
    <property type="term" value="F:hydrolase activity"/>
    <property type="evidence" value="ECO:0007669"/>
    <property type="project" value="UniProtKB-KW"/>
</dbReference>
<comment type="caution">
    <text evidence="7">The sequence shown here is derived from an EMBL/GenBank/DDBJ whole genome shotgun (WGS) entry which is preliminary data.</text>
</comment>
<evidence type="ECO:0000313" key="8">
    <source>
        <dbReference type="Proteomes" id="UP000606274"/>
    </source>
</evidence>
<dbReference type="EMBL" id="JABFDY010000021">
    <property type="protein sequence ID" value="KAF7691916.1"/>
    <property type="molecule type" value="Genomic_DNA"/>
</dbReference>
<sequence length="539" mass="61317">MEGKLPEDQMKSLLAPWRFSWQSSGFKNRLLTALELYEHFPLDIAVTGGTKSSNARLAFAVCGLLEEQEEEEEEEEEEEKESDEDEDSDEQEEDGDGEDDDDTKKKLFVRFREDFAENDPDSAPVLLHPLIPNVRILTIEGSSGSPQDRYDVLVVLTTELHQEDHMRFIMELYEKNKPLYLVKADKEIDIVREKLAGPCKTCAWERMRERISEFRKKHKAEFELTKNANHQGPFPLHQGIKLWEAEMIAGVLMKAIPELRKKAFSQFLVDLTHNLKVPLTERHRSGSLASSSLKNRKISQEDLGKISAVFQSQDLTDQPSKLLSIFSALEHFRLDVGVLGETGCGSSSLFNSLLGLKNGDKGASDVGVFETTKTPVTYSYLDYHNVLLWDLPGLGSVKDFKAASSGPMHHAPPIPPIPPCDVYILVSPLRFNLGYIQLVKHLLLQGKCCYLVLSKADLIEEKATKEVRRWNTEMLEKLGLKQDIYLVSAFHPETMDLPKMRKDFEDAIESHRRVALANYVSKLLEEDVFWKRPDPCKVN</sequence>
<evidence type="ECO:0000256" key="1">
    <source>
        <dbReference type="ARBA" id="ARBA00005429"/>
    </source>
</evidence>
<accession>A0A8T0AHQ3</accession>
<dbReference type="OrthoDB" id="422720at2759"/>
<keyword evidence="4" id="KW-0342">GTP-binding</keyword>
<dbReference type="SUPFAM" id="SSF52540">
    <property type="entry name" value="P-loop containing nucleoside triphosphate hydrolases"/>
    <property type="match status" value="1"/>
</dbReference>
<dbReference type="AlphaFoldDB" id="A0A8T0AHQ3"/>
<comment type="similarity">
    <text evidence="1">Belongs to the TRAFAC class dynamin-like GTPase superfamily. IRG family.</text>
</comment>
<dbReference type="PANTHER" id="PTHR32341">
    <property type="entry name" value="INTERFERON-INDUCIBLE GTPASE"/>
    <property type="match status" value="1"/>
</dbReference>
<evidence type="ECO:0000259" key="6">
    <source>
        <dbReference type="PROSITE" id="PS51716"/>
    </source>
</evidence>
<organism evidence="7 8">
    <name type="scientific">Silurus meridionalis</name>
    <name type="common">Southern catfish</name>
    <name type="synonym">Silurus soldatovi meridionalis</name>
    <dbReference type="NCBI Taxonomy" id="175797"/>
    <lineage>
        <taxon>Eukaryota</taxon>
        <taxon>Metazoa</taxon>
        <taxon>Chordata</taxon>
        <taxon>Craniata</taxon>
        <taxon>Vertebrata</taxon>
        <taxon>Euteleostomi</taxon>
        <taxon>Actinopterygii</taxon>
        <taxon>Neopterygii</taxon>
        <taxon>Teleostei</taxon>
        <taxon>Ostariophysi</taxon>
        <taxon>Siluriformes</taxon>
        <taxon>Siluridae</taxon>
        <taxon>Silurus</taxon>
    </lineage>
</organism>